<dbReference type="Pfam" id="PF07717">
    <property type="entry name" value="OB_NTP_bind"/>
    <property type="match status" value="1"/>
</dbReference>
<dbReference type="InterPro" id="IPR011709">
    <property type="entry name" value="DEAD-box_helicase_OB_fold"/>
</dbReference>
<name>A0A2T7Q1L1_POMCA</name>
<dbReference type="AlphaFoldDB" id="A0A2T7Q1L1"/>
<keyword evidence="3" id="KW-1185">Reference proteome</keyword>
<evidence type="ECO:0000313" key="2">
    <source>
        <dbReference type="EMBL" id="PVD39568.1"/>
    </source>
</evidence>
<organism evidence="2 3">
    <name type="scientific">Pomacea canaliculata</name>
    <name type="common">Golden apple snail</name>
    <dbReference type="NCBI Taxonomy" id="400727"/>
    <lineage>
        <taxon>Eukaryota</taxon>
        <taxon>Metazoa</taxon>
        <taxon>Spiralia</taxon>
        <taxon>Lophotrochozoa</taxon>
        <taxon>Mollusca</taxon>
        <taxon>Gastropoda</taxon>
        <taxon>Caenogastropoda</taxon>
        <taxon>Architaenioglossa</taxon>
        <taxon>Ampullarioidea</taxon>
        <taxon>Ampullariidae</taxon>
        <taxon>Pomacea</taxon>
    </lineage>
</organism>
<evidence type="ECO:0000313" key="3">
    <source>
        <dbReference type="Proteomes" id="UP000245119"/>
    </source>
</evidence>
<accession>A0A2T7Q1L1</accession>
<proteinExistence type="predicted"/>
<reference evidence="2 3" key="1">
    <citation type="submission" date="2018-04" db="EMBL/GenBank/DDBJ databases">
        <title>The genome of golden apple snail Pomacea canaliculata provides insight into stress tolerance and invasive adaptation.</title>
        <authorList>
            <person name="Liu C."/>
            <person name="Liu B."/>
            <person name="Ren Y."/>
            <person name="Zhang Y."/>
            <person name="Wang H."/>
            <person name="Li S."/>
            <person name="Jiang F."/>
            <person name="Yin L."/>
            <person name="Zhang G."/>
            <person name="Qian W."/>
            <person name="Fan W."/>
        </authorList>
    </citation>
    <scope>NUCLEOTIDE SEQUENCE [LARGE SCALE GENOMIC DNA]</scope>
    <source>
        <strain evidence="2">SZHN2017</strain>
        <tissue evidence="2">Muscle</tissue>
    </source>
</reference>
<comment type="caution">
    <text evidence="2">The sequence shown here is derived from an EMBL/GenBank/DDBJ whole genome shotgun (WGS) entry which is preliminary data.</text>
</comment>
<feature type="domain" description="DEAD-box helicase OB fold" evidence="1">
    <location>
        <begin position="1"/>
        <end position="72"/>
    </location>
</feature>
<dbReference type="STRING" id="400727.A0A2T7Q1L1"/>
<dbReference type="Proteomes" id="UP000245119">
    <property type="component" value="Linkage Group LG1"/>
</dbReference>
<dbReference type="OrthoDB" id="5600252at2759"/>
<protein>
    <recommendedName>
        <fullName evidence="1">DEAD-box helicase OB fold domain-containing protein</fullName>
    </recommendedName>
</protein>
<gene>
    <name evidence="2" type="ORF">C0Q70_02203</name>
</gene>
<dbReference type="EMBL" id="PZQS01000001">
    <property type="protein sequence ID" value="PVD39568.1"/>
    <property type="molecule type" value="Genomic_DNA"/>
</dbReference>
<evidence type="ECO:0000259" key="1">
    <source>
        <dbReference type="Pfam" id="PF07717"/>
    </source>
</evidence>
<sequence length="179" mass="20356">MGLYPNVCFHQEKHKVLTQESHALIHKSSVNCSSFEILFPSPFFIFGEKNHRAVSAKQMTMVSPLQLLLFAHDQYHGRSRWCVLDNWQAGNYHGRPAKISRMDFDGSFQSRGGHGLGRSSRGRKRRLWWPKQWQEASSAAEEVILLELAEEVPSAAEEVILLELAEEVPSAAEEVILLE</sequence>